<evidence type="ECO:0000256" key="1">
    <source>
        <dbReference type="SAM" id="MobiDB-lite"/>
    </source>
</evidence>
<proteinExistence type="predicted"/>
<gene>
    <name evidence="2" type="ORF">L873DRAFT_1796170</name>
</gene>
<protein>
    <submittedName>
        <fullName evidence="2">Uncharacterized protein</fullName>
    </submittedName>
</protein>
<feature type="region of interest" description="Disordered" evidence="1">
    <location>
        <begin position="71"/>
        <end position="141"/>
    </location>
</feature>
<reference evidence="2 3" key="1">
    <citation type="journal article" date="2018" name="Nat. Ecol. Evol.">
        <title>Pezizomycetes genomes reveal the molecular basis of ectomycorrhizal truffle lifestyle.</title>
        <authorList>
            <person name="Murat C."/>
            <person name="Payen T."/>
            <person name="Noel B."/>
            <person name="Kuo A."/>
            <person name="Morin E."/>
            <person name="Chen J."/>
            <person name="Kohler A."/>
            <person name="Krizsan K."/>
            <person name="Balestrini R."/>
            <person name="Da Silva C."/>
            <person name="Montanini B."/>
            <person name="Hainaut M."/>
            <person name="Levati E."/>
            <person name="Barry K.W."/>
            <person name="Belfiori B."/>
            <person name="Cichocki N."/>
            <person name="Clum A."/>
            <person name="Dockter R.B."/>
            <person name="Fauchery L."/>
            <person name="Guy J."/>
            <person name="Iotti M."/>
            <person name="Le Tacon F."/>
            <person name="Lindquist E.A."/>
            <person name="Lipzen A."/>
            <person name="Malagnac F."/>
            <person name="Mello A."/>
            <person name="Molinier V."/>
            <person name="Miyauchi S."/>
            <person name="Poulain J."/>
            <person name="Riccioni C."/>
            <person name="Rubini A."/>
            <person name="Sitrit Y."/>
            <person name="Splivallo R."/>
            <person name="Traeger S."/>
            <person name="Wang M."/>
            <person name="Zifcakova L."/>
            <person name="Wipf D."/>
            <person name="Zambonelli A."/>
            <person name="Paolocci F."/>
            <person name="Nowrousian M."/>
            <person name="Ottonello S."/>
            <person name="Baldrian P."/>
            <person name="Spatafora J.W."/>
            <person name="Henrissat B."/>
            <person name="Nagy L.G."/>
            <person name="Aury J.M."/>
            <person name="Wincker P."/>
            <person name="Grigoriev I.V."/>
            <person name="Bonfante P."/>
            <person name="Martin F.M."/>
        </authorList>
    </citation>
    <scope>NUCLEOTIDE SEQUENCE [LARGE SCALE GENOMIC DNA]</scope>
    <source>
        <strain evidence="2 3">120613-1</strain>
    </source>
</reference>
<evidence type="ECO:0000313" key="2">
    <source>
        <dbReference type="EMBL" id="RPA89332.1"/>
    </source>
</evidence>
<dbReference type="AlphaFoldDB" id="A0A3N4IT18"/>
<name>A0A3N4IT18_9PEZI</name>
<dbReference type="EMBL" id="ML120588">
    <property type="protein sequence ID" value="RPA89332.1"/>
    <property type="molecule type" value="Genomic_DNA"/>
</dbReference>
<dbReference type="Proteomes" id="UP000276215">
    <property type="component" value="Unassembled WGS sequence"/>
</dbReference>
<keyword evidence="3" id="KW-1185">Reference proteome</keyword>
<feature type="compositionally biased region" description="Polar residues" evidence="1">
    <location>
        <begin position="91"/>
        <end position="105"/>
    </location>
</feature>
<evidence type="ECO:0000313" key="3">
    <source>
        <dbReference type="Proteomes" id="UP000276215"/>
    </source>
</evidence>
<accession>A0A3N4IT18</accession>
<sequence>MNSPCSLFPPAIVDFSIRVDRWVTIDDWTGMARTGTLGILTTEKLRTQERAASQHVLKSLSDIREKLTLSRLSRPLQPHNPTPTYPKFRSQCFQNSPIPASQSPIQAIRPVAQTQRHTSSGNNGPRKSYEYIQPEQHIVLK</sequence>
<organism evidence="2 3">
    <name type="scientific">Choiromyces venosus 120613-1</name>
    <dbReference type="NCBI Taxonomy" id="1336337"/>
    <lineage>
        <taxon>Eukaryota</taxon>
        <taxon>Fungi</taxon>
        <taxon>Dikarya</taxon>
        <taxon>Ascomycota</taxon>
        <taxon>Pezizomycotina</taxon>
        <taxon>Pezizomycetes</taxon>
        <taxon>Pezizales</taxon>
        <taxon>Tuberaceae</taxon>
        <taxon>Choiromyces</taxon>
    </lineage>
</organism>
<feature type="compositionally biased region" description="Polar residues" evidence="1">
    <location>
        <begin position="112"/>
        <end position="125"/>
    </location>
</feature>